<evidence type="ECO:0000313" key="2">
    <source>
        <dbReference type="Proteomes" id="UP001164929"/>
    </source>
</evidence>
<dbReference type="EMBL" id="JAQIZT010000001">
    <property type="protein sequence ID" value="KAJ7012929.1"/>
    <property type="molecule type" value="Genomic_DNA"/>
</dbReference>
<keyword evidence="2" id="KW-1185">Reference proteome</keyword>
<sequence>MIFPKSITMTSTKSITIIMKSMHHSTCLPKPLALMSCDYMIDIDWRMFS</sequence>
<protein>
    <submittedName>
        <fullName evidence="1">Uncharacterized protein</fullName>
    </submittedName>
</protein>
<gene>
    <name evidence="1" type="ORF">NC653_002841</name>
</gene>
<dbReference type="Proteomes" id="UP001164929">
    <property type="component" value="Chromosome 1"/>
</dbReference>
<organism evidence="1 2">
    <name type="scientific">Populus alba x Populus x berolinensis</name>
    <dbReference type="NCBI Taxonomy" id="444605"/>
    <lineage>
        <taxon>Eukaryota</taxon>
        <taxon>Viridiplantae</taxon>
        <taxon>Streptophyta</taxon>
        <taxon>Embryophyta</taxon>
        <taxon>Tracheophyta</taxon>
        <taxon>Spermatophyta</taxon>
        <taxon>Magnoliopsida</taxon>
        <taxon>eudicotyledons</taxon>
        <taxon>Gunneridae</taxon>
        <taxon>Pentapetalae</taxon>
        <taxon>rosids</taxon>
        <taxon>fabids</taxon>
        <taxon>Malpighiales</taxon>
        <taxon>Salicaceae</taxon>
        <taxon>Saliceae</taxon>
        <taxon>Populus</taxon>
    </lineage>
</organism>
<name>A0AAD6RPU9_9ROSI</name>
<dbReference type="AlphaFoldDB" id="A0AAD6RPU9"/>
<reference evidence="1 2" key="1">
    <citation type="journal article" date="2023" name="Mol. Ecol. Resour.">
        <title>Chromosome-level genome assembly of a triploid poplar Populus alba 'Berolinensis'.</title>
        <authorList>
            <person name="Chen S."/>
            <person name="Yu Y."/>
            <person name="Wang X."/>
            <person name="Wang S."/>
            <person name="Zhang T."/>
            <person name="Zhou Y."/>
            <person name="He R."/>
            <person name="Meng N."/>
            <person name="Wang Y."/>
            <person name="Liu W."/>
            <person name="Liu Z."/>
            <person name="Liu J."/>
            <person name="Guo Q."/>
            <person name="Huang H."/>
            <person name="Sederoff R.R."/>
            <person name="Wang G."/>
            <person name="Qu G."/>
            <person name="Chen S."/>
        </authorList>
    </citation>
    <scope>NUCLEOTIDE SEQUENCE [LARGE SCALE GENOMIC DNA]</scope>
    <source>
        <strain evidence="1">SC-2020</strain>
    </source>
</reference>
<comment type="caution">
    <text evidence="1">The sequence shown here is derived from an EMBL/GenBank/DDBJ whole genome shotgun (WGS) entry which is preliminary data.</text>
</comment>
<proteinExistence type="predicted"/>
<evidence type="ECO:0000313" key="1">
    <source>
        <dbReference type="EMBL" id="KAJ7012929.1"/>
    </source>
</evidence>
<accession>A0AAD6RPU9</accession>